<dbReference type="PANTHER" id="PTHR36566">
    <property type="entry name" value="NICKEL INSERTION PROTEIN-RELATED"/>
    <property type="match status" value="1"/>
</dbReference>
<organism evidence="2">
    <name type="scientific">marine sediment metagenome</name>
    <dbReference type="NCBI Taxonomy" id="412755"/>
    <lineage>
        <taxon>unclassified sequences</taxon>
        <taxon>metagenomes</taxon>
        <taxon>ecological metagenomes</taxon>
    </lineage>
</organism>
<dbReference type="NCBIfam" id="TIGR00299">
    <property type="entry name" value="nickel pincer cofactor biosynthesis protein LarC"/>
    <property type="match status" value="1"/>
</dbReference>
<dbReference type="Pfam" id="PF01969">
    <property type="entry name" value="Ni_insertion"/>
    <property type="match status" value="1"/>
</dbReference>
<dbReference type="HAMAP" id="MF_01074">
    <property type="entry name" value="LarC"/>
    <property type="match status" value="1"/>
</dbReference>
<dbReference type="PANTHER" id="PTHR36566:SF1">
    <property type="entry name" value="PYRIDINIUM-3,5-BISTHIOCARBOXYLIC ACID MONONUCLEOTIDE NICKEL INSERTION PROTEIN"/>
    <property type="match status" value="1"/>
</dbReference>
<dbReference type="EMBL" id="LAZR01004520">
    <property type="protein sequence ID" value="KKN07850.1"/>
    <property type="molecule type" value="Genomic_DNA"/>
</dbReference>
<proteinExistence type="inferred from homology"/>
<dbReference type="Gene3D" id="3.30.70.1380">
    <property type="entry name" value="Transcriptional regulatory protein pf0864 domain like"/>
    <property type="match status" value="1"/>
</dbReference>
<dbReference type="Gene3D" id="3.10.20.300">
    <property type="entry name" value="mk0293 like domain"/>
    <property type="match status" value="1"/>
</dbReference>
<dbReference type="InterPro" id="IPR002822">
    <property type="entry name" value="Ni_insertion"/>
</dbReference>
<keyword evidence="1" id="KW-0533">Nickel</keyword>
<gene>
    <name evidence="2" type="ORF">LCGC14_1062750</name>
</gene>
<reference evidence="2" key="1">
    <citation type="journal article" date="2015" name="Nature">
        <title>Complex archaea that bridge the gap between prokaryotes and eukaryotes.</title>
        <authorList>
            <person name="Spang A."/>
            <person name="Saw J.H."/>
            <person name="Jorgensen S.L."/>
            <person name="Zaremba-Niedzwiedzka K."/>
            <person name="Martijn J."/>
            <person name="Lind A.E."/>
            <person name="van Eijk R."/>
            <person name="Schleper C."/>
            <person name="Guy L."/>
            <person name="Ettema T.J."/>
        </authorList>
    </citation>
    <scope>NUCLEOTIDE SEQUENCE</scope>
</reference>
<dbReference type="AlphaFoldDB" id="A0A0F9MKN2"/>
<name>A0A0F9MKN2_9ZZZZ</name>
<comment type="caution">
    <text evidence="2">The sequence shown here is derived from an EMBL/GenBank/DDBJ whole genome shotgun (WGS) entry which is preliminary data.</text>
</comment>
<evidence type="ECO:0008006" key="3">
    <source>
        <dbReference type="Google" id="ProtNLM"/>
    </source>
</evidence>
<evidence type="ECO:0000256" key="1">
    <source>
        <dbReference type="ARBA" id="ARBA00022596"/>
    </source>
</evidence>
<protein>
    <recommendedName>
        <fullName evidence="3">Nickel insertion protein</fullName>
    </recommendedName>
</protein>
<accession>A0A0F9MKN2</accession>
<evidence type="ECO:0000313" key="2">
    <source>
        <dbReference type="EMBL" id="KKN07850.1"/>
    </source>
</evidence>
<sequence length="392" mass="43687">MKYIYFDASAGLSGDMILGALLDLGVPSSLFREKMAELKLPVEIQLKETKRATLRGLKVDVLVKTKKTTTRRRSDIEDIIKKSRFSSSVKKNASAIFKKLFEAEARVHGHRVNEAHLHEAGADDAIVDIVGCCFLAETLEISEFYCSPLNLGQGWVKSSHGRLPVPAPAVAELLKGIPVYSAWIKAELVTPTGAAIVSTLVKKFIPLPELSYEKIGCGAGTRNFPELPNLLRAFYGNKKEFKAERNVYIIEANIDDSSPQVLATFFDTAFKLGAQDVFLTPILMKKGRLATKLTVLAEIDKIDSLISAIFKETSSIGVRYYPVERRVLQRKIEKVGILGEKVAIKISYQEGKEVNIQPEFSDCLKLAKKSDLSVKEIMQLVLKEFYKEREKS</sequence>